<organism evidence="1 2">
    <name type="scientific">Candidatus Accumulibacter aalborgensis</name>
    <dbReference type="NCBI Taxonomy" id="1860102"/>
    <lineage>
        <taxon>Bacteria</taxon>
        <taxon>Pseudomonadati</taxon>
        <taxon>Pseudomonadota</taxon>
        <taxon>Betaproteobacteria</taxon>
        <taxon>Candidatus Accumulibacter</taxon>
    </lineage>
</organism>
<dbReference type="STRING" id="1860102.ACCAA_570007"/>
<evidence type="ECO:0008006" key="3">
    <source>
        <dbReference type="Google" id="ProtNLM"/>
    </source>
</evidence>
<sequence>MSDAVTTKYCIKCRQTKAAHDFHKLTKSKDGLQGYCKECNTAAAMGYFDKEKTARRLARQKKRADND</sequence>
<keyword evidence="2" id="KW-1185">Reference proteome</keyword>
<evidence type="ECO:0000313" key="2">
    <source>
        <dbReference type="Proteomes" id="UP000199169"/>
    </source>
</evidence>
<evidence type="ECO:0000313" key="1">
    <source>
        <dbReference type="EMBL" id="SBT08385.1"/>
    </source>
</evidence>
<dbReference type="Proteomes" id="UP000199169">
    <property type="component" value="Unassembled WGS sequence"/>
</dbReference>
<gene>
    <name evidence="1" type="ORF">ACCAA_570007</name>
</gene>
<name>A0A1A8XTJ9_9PROT</name>
<dbReference type="AlphaFoldDB" id="A0A1A8XTJ9"/>
<protein>
    <recommendedName>
        <fullName evidence="3">DUF5679 domain-containing protein</fullName>
    </recommendedName>
</protein>
<reference evidence="1 2" key="1">
    <citation type="submission" date="2016-06" db="EMBL/GenBank/DDBJ databases">
        <authorList>
            <person name="Kjaerup R.B."/>
            <person name="Dalgaard T.S."/>
            <person name="Juul-Madsen H.R."/>
        </authorList>
    </citation>
    <scope>NUCLEOTIDE SEQUENCE [LARGE SCALE GENOMIC DNA]</scope>
    <source>
        <strain evidence="1">3</strain>
    </source>
</reference>
<proteinExistence type="predicted"/>
<accession>A0A1A8XTJ9</accession>
<dbReference type="EMBL" id="FLQX01000135">
    <property type="protein sequence ID" value="SBT08385.1"/>
    <property type="molecule type" value="Genomic_DNA"/>
</dbReference>